<feature type="compositionally biased region" description="Low complexity" evidence="1">
    <location>
        <begin position="76"/>
        <end position="159"/>
    </location>
</feature>
<evidence type="ECO:0000256" key="1">
    <source>
        <dbReference type="SAM" id="MobiDB-lite"/>
    </source>
</evidence>
<gene>
    <name evidence="3" type="ORF">H9894_07325</name>
</gene>
<name>A0A9D1PX85_9BACT</name>
<evidence type="ECO:0000313" key="4">
    <source>
        <dbReference type="Proteomes" id="UP000886752"/>
    </source>
</evidence>
<feature type="transmembrane region" description="Helical" evidence="2">
    <location>
        <begin position="21"/>
        <end position="47"/>
    </location>
</feature>
<reference evidence="3" key="1">
    <citation type="journal article" date="2021" name="PeerJ">
        <title>Extensive microbial diversity within the chicken gut microbiome revealed by metagenomics and culture.</title>
        <authorList>
            <person name="Gilroy R."/>
            <person name="Ravi A."/>
            <person name="Getino M."/>
            <person name="Pursley I."/>
            <person name="Horton D.L."/>
            <person name="Alikhan N.F."/>
            <person name="Baker D."/>
            <person name="Gharbi K."/>
            <person name="Hall N."/>
            <person name="Watson M."/>
            <person name="Adriaenssens E.M."/>
            <person name="Foster-Nyarko E."/>
            <person name="Jarju S."/>
            <person name="Secka A."/>
            <person name="Antonio M."/>
            <person name="Oren A."/>
            <person name="Chaudhuri R.R."/>
            <person name="La Ragione R."/>
            <person name="Hildebrand F."/>
            <person name="Pallen M.J."/>
        </authorList>
    </citation>
    <scope>NUCLEOTIDE SEQUENCE</scope>
    <source>
        <strain evidence="3">ChiHecec2B26-446</strain>
    </source>
</reference>
<feature type="region of interest" description="Disordered" evidence="1">
    <location>
        <begin position="70"/>
        <end position="169"/>
    </location>
</feature>
<evidence type="ECO:0000256" key="2">
    <source>
        <dbReference type="SAM" id="Phobius"/>
    </source>
</evidence>
<proteinExistence type="predicted"/>
<protein>
    <recommendedName>
        <fullName evidence="5">SPOR domain-containing protein</fullName>
    </recommendedName>
</protein>
<keyword evidence="2" id="KW-1133">Transmembrane helix</keyword>
<keyword evidence="2" id="KW-0812">Transmembrane</keyword>
<accession>A0A9D1PX85</accession>
<dbReference type="EMBL" id="DXHV01000069">
    <property type="protein sequence ID" value="HIW00983.1"/>
    <property type="molecule type" value="Genomic_DNA"/>
</dbReference>
<keyword evidence="2" id="KW-0472">Membrane</keyword>
<dbReference type="Proteomes" id="UP000886752">
    <property type="component" value="Unassembled WGS sequence"/>
</dbReference>
<comment type="caution">
    <text evidence="3">The sequence shown here is derived from an EMBL/GenBank/DDBJ whole genome shotgun (WGS) entry which is preliminary data.</text>
</comment>
<evidence type="ECO:0008006" key="5">
    <source>
        <dbReference type="Google" id="ProtNLM"/>
    </source>
</evidence>
<dbReference type="AlphaFoldDB" id="A0A9D1PX85"/>
<reference evidence="3" key="2">
    <citation type="submission" date="2021-04" db="EMBL/GenBank/DDBJ databases">
        <authorList>
            <person name="Gilroy R."/>
        </authorList>
    </citation>
    <scope>NUCLEOTIDE SEQUENCE</scope>
    <source>
        <strain evidence="3">ChiHecec2B26-446</strain>
    </source>
</reference>
<organism evidence="3 4">
    <name type="scientific">Candidatus Desulfovibrio intestinipullorum</name>
    <dbReference type="NCBI Taxonomy" id="2838536"/>
    <lineage>
        <taxon>Bacteria</taxon>
        <taxon>Pseudomonadati</taxon>
        <taxon>Thermodesulfobacteriota</taxon>
        <taxon>Desulfovibrionia</taxon>
        <taxon>Desulfovibrionales</taxon>
        <taxon>Desulfovibrionaceae</taxon>
        <taxon>Desulfovibrio</taxon>
    </lineage>
</organism>
<sequence length="245" mass="26085">MEMQNIVQRTQSRAGDRKLHVTLSPAALCLVAVGIVLVLGWCFYMGFMIGRGQNPEEHLQKIAALWQQEAGDKAVPGQPGTSGQAGQAQPGQTGQEGTAQPAAGAAPQGGAAGQPAQPGASQPGFVPGTVPGFPTFTTPGQPAQAPAAQAQPQAKPQAQPEKEPARADEPYTFVYRMATVRTQSDARSEQARYESRGFRVSIRRLGSSWALQYTFKGTDEDCARFLQSVKKAGLGEPLRISRKKN</sequence>
<feature type="compositionally biased region" description="Basic and acidic residues" evidence="1">
    <location>
        <begin position="160"/>
        <end position="169"/>
    </location>
</feature>
<evidence type="ECO:0000313" key="3">
    <source>
        <dbReference type="EMBL" id="HIW00983.1"/>
    </source>
</evidence>